<reference evidence="2" key="1">
    <citation type="journal article" date="2020" name="Nat. Commun.">
        <title>Large-scale genome sequencing of mycorrhizal fungi provides insights into the early evolution of symbiotic traits.</title>
        <authorList>
            <person name="Miyauchi S."/>
            <person name="Kiss E."/>
            <person name="Kuo A."/>
            <person name="Drula E."/>
            <person name="Kohler A."/>
            <person name="Sanchez-Garcia M."/>
            <person name="Morin E."/>
            <person name="Andreopoulos B."/>
            <person name="Barry K.W."/>
            <person name="Bonito G."/>
            <person name="Buee M."/>
            <person name="Carver A."/>
            <person name="Chen C."/>
            <person name="Cichocki N."/>
            <person name="Clum A."/>
            <person name="Culley D."/>
            <person name="Crous P.W."/>
            <person name="Fauchery L."/>
            <person name="Girlanda M."/>
            <person name="Hayes R.D."/>
            <person name="Keri Z."/>
            <person name="LaButti K."/>
            <person name="Lipzen A."/>
            <person name="Lombard V."/>
            <person name="Magnuson J."/>
            <person name="Maillard F."/>
            <person name="Murat C."/>
            <person name="Nolan M."/>
            <person name="Ohm R.A."/>
            <person name="Pangilinan J."/>
            <person name="Pereira M.F."/>
            <person name="Perotto S."/>
            <person name="Peter M."/>
            <person name="Pfister S."/>
            <person name="Riley R."/>
            <person name="Sitrit Y."/>
            <person name="Stielow J.B."/>
            <person name="Szollosi G."/>
            <person name="Zifcakova L."/>
            <person name="Stursova M."/>
            <person name="Spatafora J.W."/>
            <person name="Tedersoo L."/>
            <person name="Vaario L.M."/>
            <person name="Yamada A."/>
            <person name="Yan M."/>
            <person name="Wang P."/>
            <person name="Xu J."/>
            <person name="Bruns T."/>
            <person name="Baldrian P."/>
            <person name="Vilgalys R."/>
            <person name="Dunand C."/>
            <person name="Henrissat B."/>
            <person name="Grigoriev I.V."/>
            <person name="Hibbett D."/>
            <person name="Nagy L.G."/>
            <person name="Martin F.M."/>
        </authorList>
    </citation>
    <scope>NUCLEOTIDE SEQUENCE</scope>
    <source>
        <strain evidence="2">UP504</strain>
    </source>
</reference>
<dbReference type="AlphaFoldDB" id="A0A9P6AQI8"/>
<comment type="caution">
    <text evidence="2">The sequence shown here is derived from an EMBL/GenBank/DDBJ whole genome shotgun (WGS) entry which is preliminary data.</text>
</comment>
<keyword evidence="1" id="KW-0472">Membrane</keyword>
<accession>A0A9P6AQI8</accession>
<evidence type="ECO:0000313" key="2">
    <source>
        <dbReference type="EMBL" id="KAF9510033.1"/>
    </source>
</evidence>
<name>A0A9P6AQI8_9AGAM</name>
<keyword evidence="3" id="KW-1185">Reference proteome</keyword>
<keyword evidence="1" id="KW-0812">Transmembrane</keyword>
<evidence type="ECO:0000313" key="3">
    <source>
        <dbReference type="Proteomes" id="UP000886523"/>
    </source>
</evidence>
<proteinExistence type="predicted"/>
<evidence type="ECO:0000256" key="1">
    <source>
        <dbReference type="SAM" id="Phobius"/>
    </source>
</evidence>
<dbReference type="Proteomes" id="UP000886523">
    <property type="component" value="Unassembled WGS sequence"/>
</dbReference>
<organism evidence="2 3">
    <name type="scientific">Hydnum rufescens UP504</name>
    <dbReference type="NCBI Taxonomy" id="1448309"/>
    <lineage>
        <taxon>Eukaryota</taxon>
        <taxon>Fungi</taxon>
        <taxon>Dikarya</taxon>
        <taxon>Basidiomycota</taxon>
        <taxon>Agaricomycotina</taxon>
        <taxon>Agaricomycetes</taxon>
        <taxon>Cantharellales</taxon>
        <taxon>Hydnaceae</taxon>
        <taxon>Hydnum</taxon>
    </lineage>
</organism>
<protein>
    <submittedName>
        <fullName evidence="2">Uncharacterized protein</fullName>
    </submittedName>
</protein>
<feature type="transmembrane region" description="Helical" evidence="1">
    <location>
        <begin position="138"/>
        <end position="158"/>
    </location>
</feature>
<sequence>MMAARKRSPVKPIYKILDNRGRCCLHSPLGVALVSDVVFGRFRIRSLQQPGSSSDGNALIIQWSIVAQVWMPLTSSYSPEISEEQLLYARSCLGWMSLSAKPRCARPYRLFALSPSPFPPPPPQIHPALSHFIYSHPLLILWVGALVRIVICAAARILTSSSFSLPNSRHPYTTSPRASSSNKIDIGVQGSLILFAIRYALKN</sequence>
<dbReference type="EMBL" id="MU129024">
    <property type="protein sequence ID" value="KAF9510033.1"/>
    <property type="molecule type" value="Genomic_DNA"/>
</dbReference>
<gene>
    <name evidence="2" type="ORF">BS47DRAFT_105346</name>
</gene>
<keyword evidence="1" id="KW-1133">Transmembrane helix</keyword>